<name>A0A840BUK5_9HYPH</name>
<sequence length="45" mass="4829">MGLQRMPELSLGRREFPAQTPCPVALPVAHADVLPRIPSPHVGEG</sequence>
<gene>
    <name evidence="1" type="ORF">GGR16_002170</name>
</gene>
<proteinExistence type="predicted"/>
<protein>
    <submittedName>
        <fullName evidence="1">Uncharacterized protein</fullName>
    </submittedName>
</protein>
<dbReference type="EMBL" id="JACIEN010000002">
    <property type="protein sequence ID" value="MBB4017141.1"/>
    <property type="molecule type" value="Genomic_DNA"/>
</dbReference>
<comment type="caution">
    <text evidence="1">The sequence shown here is derived from an EMBL/GenBank/DDBJ whole genome shotgun (WGS) entry which is preliminary data.</text>
</comment>
<evidence type="ECO:0000313" key="1">
    <source>
        <dbReference type="EMBL" id="MBB4017141.1"/>
    </source>
</evidence>
<keyword evidence="2" id="KW-1185">Reference proteome</keyword>
<dbReference type="AlphaFoldDB" id="A0A840BUK5"/>
<evidence type="ECO:0000313" key="2">
    <source>
        <dbReference type="Proteomes" id="UP000577362"/>
    </source>
</evidence>
<dbReference type="Proteomes" id="UP000577362">
    <property type="component" value="Unassembled WGS sequence"/>
</dbReference>
<organism evidence="1 2">
    <name type="scientific">Chelatococcus caeni</name>
    <dbReference type="NCBI Taxonomy" id="1348468"/>
    <lineage>
        <taxon>Bacteria</taxon>
        <taxon>Pseudomonadati</taxon>
        <taxon>Pseudomonadota</taxon>
        <taxon>Alphaproteobacteria</taxon>
        <taxon>Hyphomicrobiales</taxon>
        <taxon>Chelatococcaceae</taxon>
        <taxon>Chelatococcus</taxon>
    </lineage>
</organism>
<reference evidence="1 2" key="1">
    <citation type="submission" date="2020-08" db="EMBL/GenBank/DDBJ databases">
        <title>Genomic Encyclopedia of Type Strains, Phase IV (KMG-IV): sequencing the most valuable type-strain genomes for metagenomic binning, comparative biology and taxonomic classification.</title>
        <authorList>
            <person name="Goeker M."/>
        </authorList>
    </citation>
    <scope>NUCLEOTIDE SEQUENCE [LARGE SCALE GENOMIC DNA]</scope>
    <source>
        <strain evidence="1 2">DSM 103737</strain>
    </source>
</reference>
<accession>A0A840BUK5</accession>